<reference evidence="1 2" key="1">
    <citation type="submission" date="2020-03" db="EMBL/GenBank/DDBJ databases">
        <title>Sequencing the genomes of 1000 actinobacteria strains.</title>
        <authorList>
            <person name="Klenk H.-P."/>
        </authorList>
    </citation>
    <scope>NUCLEOTIDE SEQUENCE [LARGE SCALE GENOMIC DNA]</scope>
    <source>
        <strain evidence="1 2">DSM 45685</strain>
    </source>
</reference>
<dbReference type="Proteomes" id="UP000545493">
    <property type="component" value="Unassembled WGS sequence"/>
</dbReference>
<organism evidence="1 2">
    <name type="scientific">Saccharomonospora amisosensis</name>
    <dbReference type="NCBI Taxonomy" id="1128677"/>
    <lineage>
        <taxon>Bacteria</taxon>
        <taxon>Bacillati</taxon>
        <taxon>Actinomycetota</taxon>
        <taxon>Actinomycetes</taxon>
        <taxon>Pseudonocardiales</taxon>
        <taxon>Pseudonocardiaceae</taxon>
        <taxon>Saccharomonospora</taxon>
    </lineage>
</organism>
<dbReference type="EMBL" id="JAAOYM010000002">
    <property type="protein sequence ID" value="NIJ14400.1"/>
    <property type="molecule type" value="Genomic_DNA"/>
</dbReference>
<evidence type="ECO:0000313" key="1">
    <source>
        <dbReference type="EMBL" id="NIJ14400.1"/>
    </source>
</evidence>
<sequence length="108" mass="11413">MEIELAVVPDCPNADAARNVLRQALAEIGLDGSAVVTRTVRSEAEAREIGFVGSPSIRLNGRDPFVEPGQQVSLSCRMYRTAAGVRGVPEAEAVRQALRDAARIAGAP</sequence>
<dbReference type="AlphaFoldDB" id="A0A7X5UUJ3"/>
<proteinExistence type="predicted"/>
<comment type="caution">
    <text evidence="1">The sequence shown here is derived from an EMBL/GenBank/DDBJ whole genome shotgun (WGS) entry which is preliminary data.</text>
</comment>
<accession>A0A7X5UUJ3</accession>
<evidence type="ECO:0008006" key="3">
    <source>
        <dbReference type="Google" id="ProtNLM"/>
    </source>
</evidence>
<evidence type="ECO:0000313" key="2">
    <source>
        <dbReference type="Proteomes" id="UP000545493"/>
    </source>
</evidence>
<dbReference type="RefSeq" id="WP_167176549.1">
    <property type="nucleotide sequence ID" value="NZ_JAAOYM010000002.1"/>
</dbReference>
<gene>
    <name evidence="1" type="ORF">FHU38_004801</name>
</gene>
<protein>
    <recommendedName>
        <fullName evidence="3">Alkylmercury lyase</fullName>
    </recommendedName>
</protein>
<name>A0A7X5UUJ3_9PSEU</name>
<keyword evidence="2" id="KW-1185">Reference proteome</keyword>